<name>A0A3P2A4C4_9NEIS</name>
<dbReference type="OrthoDB" id="9801945at2"/>
<dbReference type="Pfam" id="PF02597">
    <property type="entry name" value="ThiS"/>
    <property type="match status" value="1"/>
</dbReference>
<dbReference type="InterPro" id="IPR012675">
    <property type="entry name" value="Beta-grasp_dom_sf"/>
</dbReference>
<dbReference type="Gene3D" id="3.10.20.30">
    <property type="match status" value="1"/>
</dbReference>
<dbReference type="GO" id="GO:0006777">
    <property type="term" value="P:Mo-molybdopterin cofactor biosynthetic process"/>
    <property type="evidence" value="ECO:0007669"/>
    <property type="project" value="InterPro"/>
</dbReference>
<evidence type="ECO:0000256" key="2">
    <source>
        <dbReference type="ARBA" id="ARBA00024200"/>
    </source>
</evidence>
<gene>
    <name evidence="4" type="primary">moaD</name>
    <name evidence="4" type="ORF">EII21_06075</name>
</gene>
<evidence type="ECO:0000313" key="4">
    <source>
        <dbReference type="EMBL" id="RRD90199.1"/>
    </source>
</evidence>
<keyword evidence="1" id="KW-0547">Nucleotide-binding</keyword>
<dbReference type="RefSeq" id="WP_124794777.1">
    <property type="nucleotide sequence ID" value="NZ_RQYC01000007.1"/>
</dbReference>
<dbReference type="SUPFAM" id="SSF54285">
    <property type="entry name" value="MoaD/ThiS"/>
    <property type="match status" value="1"/>
</dbReference>
<dbReference type="STRING" id="1121352.GCA_000620925_01367"/>
<accession>A0A3P2A4C4</accession>
<protein>
    <recommendedName>
        <fullName evidence="3">Molybdopterin synthase sulfur carrier subunit</fullName>
    </recommendedName>
</protein>
<dbReference type="NCBIfam" id="TIGR01682">
    <property type="entry name" value="moaD"/>
    <property type="match status" value="1"/>
</dbReference>
<dbReference type="InterPro" id="IPR003749">
    <property type="entry name" value="ThiS/MoaD-like"/>
</dbReference>
<dbReference type="EMBL" id="RQYC01000007">
    <property type="protein sequence ID" value="RRD90199.1"/>
    <property type="molecule type" value="Genomic_DNA"/>
</dbReference>
<keyword evidence="5" id="KW-1185">Reference proteome</keyword>
<dbReference type="InterPro" id="IPR016155">
    <property type="entry name" value="Mopterin_synth/thiamin_S_b"/>
</dbReference>
<dbReference type="GO" id="GO:1990133">
    <property type="term" value="C:molybdopterin adenylyltransferase complex"/>
    <property type="evidence" value="ECO:0007669"/>
    <property type="project" value="TreeGrafter"/>
</dbReference>
<dbReference type="PANTHER" id="PTHR33359">
    <property type="entry name" value="MOLYBDOPTERIN SYNTHASE SULFUR CARRIER SUBUNIT"/>
    <property type="match status" value="1"/>
</dbReference>
<dbReference type="UniPathway" id="UPA00344"/>
<dbReference type="CDD" id="cd00754">
    <property type="entry name" value="Ubl_MoaD"/>
    <property type="match status" value="1"/>
</dbReference>
<dbReference type="Proteomes" id="UP000269923">
    <property type="component" value="Unassembled WGS sequence"/>
</dbReference>
<organism evidence="4 5">
    <name type="scientific">Conchiformibius steedae</name>
    <dbReference type="NCBI Taxonomy" id="153493"/>
    <lineage>
        <taxon>Bacteria</taxon>
        <taxon>Pseudomonadati</taxon>
        <taxon>Pseudomonadota</taxon>
        <taxon>Betaproteobacteria</taxon>
        <taxon>Neisseriales</taxon>
        <taxon>Neisseriaceae</taxon>
        <taxon>Conchiformibius</taxon>
    </lineage>
</organism>
<evidence type="ECO:0000313" key="5">
    <source>
        <dbReference type="Proteomes" id="UP000269923"/>
    </source>
</evidence>
<comment type="caution">
    <text evidence="4">The sequence shown here is derived from an EMBL/GenBank/DDBJ whole genome shotgun (WGS) entry which is preliminary data.</text>
</comment>
<dbReference type="PANTHER" id="PTHR33359:SF1">
    <property type="entry name" value="MOLYBDOPTERIN SYNTHASE SULFUR CARRIER SUBUNIT"/>
    <property type="match status" value="1"/>
</dbReference>
<dbReference type="AlphaFoldDB" id="A0A3P2A4C4"/>
<sequence>MTSTAKSFTVLYFAALREQAGCDSETVSSAAATPAELYAELRSRHAFDLNETQLRPAVNHAFCDWQQPLNHGDTVAFIPPVSGG</sequence>
<comment type="similarity">
    <text evidence="2">Belongs to the MoaD family.</text>
</comment>
<dbReference type="GO" id="GO:0000166">
    <property type="term" value="F:nucleotide binding"/>
    <property type="evidence" value="ECO:0007669"/>
    <property type="project" value="UniProtKB-KW"/>
</dbReference>
<reference evidence="4 5" key="1">
    <citation type="submission" date="2018-11" db="EMBL/GenBank/DDBJ databases">
        <title>Genomes From Bacteria Associated with the Canine Oral Cavity: a Test Case for Automated Genome-Based Taxonomic Assignment.</title>
        <authorList>
            <person name="Coil D.A."/>
            <person name="Jospin G."/>
            <person name="Darling A.E."/>
            <person name="Wallis C."/>
            <person name="Davis I.J."/>
            <person name="Harris S."/>
            <person name="Eisen J.A."/>
            <person name="Holcombe L.J."/>
            <person name="O'Flynn C."/>
        </authorList>
    </citation>
    <scope>NUCLEOTIDE SEQUENCE [LARGE SCALE GENOMIC DNA]</scope>
    <source>
        <strain evidence="4 5">COT-280</strain>
    </source>
</reference>
<dbReference type="InterPro" id="IPR044672">
    <property type="entry name" value="MOCS2A"/>
</dbReference>
<evidence type="ECO:0000256" key="3">
    <source>
        <dbReference type="ARBA" id="ARBA00024247"/>
    </source>
</evidence>
<proteinExistence type="inferred from homology"/>
<evidence type="ECO:0000256" key="1">
    <source>
        <dbReference type="ARBA" id="ARBA00022741"/>
    </source>
</evidence>